<reference evidence="1" key="2">
    <citation type="submission" date="2021-04" db="EMBL/GenBank/DDBJ databases">
        <authorList>
            <person name="Gilroy R."/>
        </authorList>
    </citation>
    <scope>NUCLEOTIDE SEQUENCE</scope>
    <source>
        <strain evidence="1">CHK186-16707</strain>
    </source>
</reference>
<dbReference type="InterPro" id="IPR054496">
    <property type="entry name" value="E217_GP41"/>
</dbReference>
<dbReference type="AlphaFoldDB" id="A0A9D2HF51"/>
<comment type="caution">
    <text evidence="1">The sequence shown here is derived from an EMBL/GenBank/DDBJ whole genome shotgun (WGS) entry which is preliminary data.</text>
</comment>
<accession>A0A9D2HF51</accession>
<dbReference type="Proteomes" id="UP000824225">
    <property type="component" value="Unassembled WGS sequence"/>
</dbReference>
<dbReference type="Pfam" id="PF22759">
    <property type="entry name" value="E217_GP41"/>
    <property type="match status" value="1"/>
</dbReference>
<reference evidence="1" key="1">
    <citation type="journal article" date="2021" name="PeerJ">
        <title>Extensive microbial diversity within the chicken gut microbiome revealed by metagenomics and culture.</title>
        <authorList>
            <person name="Gilroy R."/>
            <person name="Ravi A."/>
            <person name="Getino M."/>
            <person name="Pursley I."/>
            <person name="Horton D.L."/>
            <person name="Alikhan N.F."/>
            <person name="Baker D."/>
            <person name="Gharbi K."/>
            <person name="Hall N."/>
            <person name="Watson M."/>
            <person name="Adriaenssens E.M."/>
            <person name="Foster-Nyarko E."/>
            <person name="Jarju S."/>
            <person name="Secka A."/>
            <person name="Antonio M."/>
            <person name="Oren A."/>
            <person name="Chaudhuri R.R."/>
            <person name="La Ragione R."/>
            <person name="Hildebrand F."/>
            <person name="Pallen M.J."/>
        </authorList>
    </citation>
    <scope>NUCLEOTIDE SEQUENCE</scope>
    <source>
        <strain evidence="1">CHK186-16707</strain>
    </source>
</reference>
<evidence type="ECO:0000313" key="2">
    <source>
        <dbReference type="Proteomes" id="UP000824225"/>
    </source>
</evidence>
<dbReference type="EMBL" id="DXAN01000023">
    <property type="protein sequence ID" value="HJA08890.1"/>
    <property type="molecule type" value="Genomic_DNA"/>
</dbReference>
<name>A0A9D2HF51_9BACT</name>
<evidence type="ECO:0000313" key="1">
    <source>
        <dbReference type="EMBL" id="HJA08890.1"/>
    </source>
</evidence>
<protein>
    <submittedName>
        <fullName evidence="1">Uncharacterized protein</fullName>
    </submittedName>
</protein>
<gene>
    <name evidence="1" type="ORF">H9962_06850</name>
</gene>
<proteinExistence type="predicted"/>
<organism evidence="1 2">
    <name type="scientific">Candidatus Mailhella merdigallinarum</name>
    <dbReference type="NCBI Taxonomy" id="2838658"/>
    <lineage>
        <taxon>Bacteria</taxon>
        <taxon>Pseudomonadati</taxon>
        <taxon>Thermodesulfobacteriota</taxon>
        <taxon>Desulfovibrionia</taxon>
        <taxon>Desulfovibrionales</taxon>
        <taxon>Desulfovibrionaceae</taxon>
        <taxon>Mailhella</taxon>
    </lineage>
</organism>
<sequence>MSSFTLKQLEARITLAEGPFGGSGEGGNTKIVRLGMDVSISKPGGAEKNKAQVKIYNMPLADMEQLTTLAFRPLSVAKNVIAIYAGDETGLSLAFSGDIISAVPDFNAAPDPVFNLSCVTGYIATITAVPPHTHPGQVMAGDVLRDLAAAMSLTYAGQGDAVPLRNIALMGGPMEQARAVAEAARLELLVDDGEMLVKPVTTLRQTGETPVWSETTGLLGYPGFDNAGIVCRGIYEPRLRLGGPLSIRSVVPRASGLWRVTSLTHSLQAGYPGASRWESAVKAAWQEGA</sequence>